<evidence type="ECO:0000256" key="2">
    <source>
        <dbReference type="ARBA" id="ARBA00010138"/>
    </source>
</evidence>
<protein>
    <recommendedName>
        <fullName evidence="7">Amidophosphoribosyltransferase</fullName>
        <shortName evidence="7">ATase</shortName>
        <ecNumber evidence="7">2.4.2.14</ecNumber>
    </recommendedName>
    <alternativeName>
        <fullName evidence="7">Glutamine phosphoribosylpyrophosphate amidotransferase</fullName>
        <shortName evidence="7">GPATase</shortName>
    </alternativeName>
</protein>
<dbReference type="InterPro" id="IPR000836">
    <property type="entry name" value="PRTase_dom"/>
</dbReference>
<dbReference type="Pfam" id="PF13522">
    <property type="entry name" value="GATase_6"/>
    <property type="match status" value="1"/>
</dbReference>
<comment type="cofactor">
    <cofactor evidence="7 10">
        <name>Mg(2+)</name>
        <dbReference type="ChEBI" id="CHEBI:18420"/>
    </cofactor>
    <text evidence="7 10">Binds 1 Mg(2+) ion per subunit.</text>
</comment>
<comment type="similarity">
    <text evidence="2 7 8">In the C-terminal section; belongs to the purine/pyrimidine phosphoribosyltransferase family.</text>
</comment>
<feature type="active site" description="Nucleophile" evidence="7 9">
    <location>
        <position position="2"/>
    </location>
</feature>
<accession>A0A368BLQ1</accession>
<feature type="binding site" evidence="7 10">
    <location>
        <position position="367"/>
    </location>
    <ligand>
        <name>Mg(2+)</name>
        <dbReference type="ChEBI" id="CHEBI:18420"/>
    </ligand>
</feature>
<evidence type="ECO:0000256" key="7">
    <source>
        <dbReference type="HAMAP-Rule" id="MF_01931"/>
    </source>
</evidence>
<feature type="domain" description="Glutamine amidotransferase type-2" evidence="11">
    <location>
        <begin position="2"/>
        <end position="235"/>
    </location>
</feature>
<evidence type="ECO:0000256" key="3">
    <source>
        <dbReference type="ARBA" id="ARBA00022676"/>
    </source>
</evidence>
<dbReference type="Gene3D" id="3.40.50.2020">
    <property type="match status" value="1"/>
</dbReference>
<evidence type="ECO:0000256" key="9">
    <source>
        <dbReference type="PIRSR" id="PIRSR000485-1"/>
    </source>
</evidence>
<dbReference type="InterPro" id="IPR017932">
    <property type="entry name" value="GATase_2_dom"/>
</dbReference>
<comment type="function">
    <text evidence="7">Catalyzes the formation of phosphoribosylamine from phosphoribosylpyrophosphate (PRPP) and glutamine.</text>
</comment>
<keyword evidence="6 7" id="KW-0315">Glutamine amidotransferase</keyword>
<feature type="binding site" evidence="7 10">
    <location>
        <position position="366"/>
    </location>
    <ligand>
        <name>Mg(2+)</name>
        <dbReference type="ChEBI" id="CHEBI:18420"/>
    </ligand>
</feature>
<dbReference type="PROSITE" id="PS51278">
    <property type="entry name" value="GATASE_TYPE_2"/>
    <property type="match status" value="1"/>
</dbReference>
<evidence type="ECO:0000256" key="8">
    <source>
        <dbReference type="PIRNR" id="PIRNR000485"/>
    </source>
</evidence>
<comment type="pathway">
    <text evidence="1 7 8">Purine metabolism; IMP biosynthesis via de novo pathway; N(1)-(5-phospho-D-ribosyl)glycinamide from 5-phospho-alpha-D-ribose 1-diphosphate: step 1/2.</text>
</comment>
<evidence type="ECO:0000256" key="6">
    <source>
        <dbReference type="ARBA" id="ARBA00022962"/>
    </source>
</evidence>
<dbReference type="EC" id="2.4.2.14" evidence="7"/>
<dbReference type="GO" id="GO:0000287">
    <property type="term" value="F:magnesium ion binding"/>
    <property type="evidence" value="ECO:0007669"/>
    <property type="project" value="UniProtKB-UniRule"/>
</dbReference>
<reference evidence="12 13" key="1">
    <citation type="journal article" date="2018" name="Microbiome">
        <title>Fine metagenomic profile of the Mediterranean stratified and mixed water columns revealed by assembly and recruitment.</title>
        <authorList>
            <person name="Haro-Moreno J.M."/>
            <person name="Lopez-Perez M."/>
            <person name="De La Torre J.R."/>
            <person name="Picazo A."/>
            <person name="Camacho A."/>
            <person name="Rodriguez-Valera F."/>
        </authorList>
    </citation>
    <scope>NUCLEOTIDE SEQUENCE [LARGE SCALE GENOMIC DNA]</scope>
    <source>
        <strain evidence="12">MED-G84</strain>
    </source>
</reference>
<gene>
    <name evidence="7" type="primary">purF</name>
    <name evidence="12" type="ORF">DBW98_03405</name>
</gene>
<dbReference type="PIRSF" id="PIRSF000485">
    <property type="entry name" value="Amd_phspho_trans"/>
    <property type="match status" value="1"/>
</dbReference>
<evidence type="ECO:0000256" key="1">
    <source>
        <dbReference type="ARBA" id="ARBA00005209"/>
    </source>
</evidence>
<keyword evidence="7 10" id="KW-0479">Metal-binding</keyword>
<dbReference type="GO" id="GO:0009113">
    <property type="term" value="P:purine nucleobase biosynthetic process"/>
    <property type="evidence" value="ECO:0007669"/>
    <property type="project" value="UniProtKB-UniRule"/>
</dbReference>
<keyword evidence="4 7" id="KW-0808">Transferase</keyword>
<comment type="catalytic activity">
    <reaction evidence="7 8">
        <text>5-phospho-beta-D-ribosylamine + L-glutamate + diphosphate = 5-phospho-alpha-D-ribose 1-diphosphate + L-glutamine + H2O</text>
        <dbReference type="Rhea" id="RHEA:14905"/>
        <dbReference type="ChEBI" id="CHEBI:15377"/>
        <dbReference type="ChEBI" id="CHEBI:29985"/>
        <dbReference type="ChEBI" id="CHEBI:33019"/>
        <dbReference type="ChEBI" id="CHEBI:58017"/>
        <dbReference type="ChEBI" id="CHEBI:58359"/>
        <dbReference type="ChEBI" id="CHEBI:58681"/>
        <dbReference type="EC" id="2.4.2.14"/>
    </reaction>
</comment>
<evidence type="ECO:0000256" key="4">
    <source>
        <dbReference type="ARBA" id="ARBA00022679"/>
    </source>
</evidence>
<dbReference type="NCBIfam" id="TIGR01134">
    <property type="entry name" value="purF"/>
    <property type="match status" value="1"/>
</dbReference>
<dbReference type="SUPFAM" id="SSF53271">
    <property type="entry name" value="PRTase-like"/>
    <property type="match status" value="1"/>
</dbReference>
<dbReference type="GO" id="GO:0006189">
    <property type="term" value="P:'de novo' IMP biosynthetic process"/>
    <property type="evidence" value="ECO:0007669"/>
    <property type="project" value="UniProtKB-UniRule"/>
</dbReference>
<comment type="caution">
    <text evidence="7">Lacks conserved residue(s) required for the propagation of feature annotation.</text>
</comment>
<dbReference type="CDD" id="cd00715">
    <property type="entry name" value="GPATase_N"/>
    <property type="match status" value="1"/>
</dbReference>
<dbReference type="InterPro" id="IPR029055">
    <property type="entry name" value="Ntn_hydrolases_N"/>
</dbReference>
<keyword evidence="3 7" id="KW-0328">Glycosyltransferase</keyword>
<keyword evidence="7 10" id="KW-0460">Magnesium</keyword>
<dbReference type="SUPFAM" id="SSF56235">
    <property type="entry name" value="N-terminal nucleophile aminohydrolases (Ntn hydrolases)"/>
    <property type="match status" value="1"/>
</dbReference>
<proteinExistence type="inferred from homology"/>
<evidence type="ECO:0000259" key="11">
    <source>
        <dbReference type="PROSITE" id="PS51278"/>
    </source>
</evidence>
<evidence type="ECO:0000256" key="5">
    <source>
        <dbReference type="ARBA" id="ARBA00022755"/>
    </source>
</evidence>
<dbReference type="Gene3D" id="3.60.20.10">
    <property type="entry name" value="Glutamine Phosphoribosylpyrophosphate, subunit 1, domain 1"/>
    <property type="match status" value="1"/>
</dbReference>
<dbReference type="CDD" id="cd06223">
    <property type="entry name" value="PRTases_typeI"/>
    <property type="match status" value="1"/>
</dbReference>
<dbReference type="AlphaFoldDB" id="A0A368BLQ1"/>
<dbReference type="InterPro" id="IPR035584">
    <property type="entry name" value="PurF_N"/>
</dbReference>
<dbReference type="EMBL" id="QOPC01000017">
    <property type="protein sequence ID" value="RCL37814.1"/>
    <property type="molecule type" value="Genomic_DNA"/>
</dbReference>
<organism evidence="12 13">
    <name type="scientific">SAR86 cluster bacterium</name>
    <dbReference type="NCBI Taxonomy" id="2030880"/>
    <lineage>
        <taxon>Bacteria</taxon>
        <taxon>Pseudomonadati</taxon>
        <taxon>Pseudomonadota</taxon>
        <taxon>Gammaproteobacteria</taxon>
        <taxon>SAR86 cluster</taxon>
    </lineage>
</organism>
<dbReference type="PANTHER" id="PTHR11907">
    <property type="entry name" value="AMIDOPHOSPHORIBOSYLTRANSFERASE"/>
    <property type="match status" value="1"/>
</dbReference>
<evidence type="ECO:0000256" key="10">
    <source>
        <dbReference type="PIRSR" id="PIRSR000485-2"/>
    </source>
</evidence>
<name>A0A368BLQ1_9GAMM</name>
<evidence type="ECO:0000313" key="12">
    <source>
        <dbReference type="EMBL" id="RCL37814.1"/>
    </source>
</evidence>
<dbReference type="HAMAP" id="MF_01931">
    <property type="entry name" value="PurF"/>
    <property type="match status" value="1"/>
</dbReference>
<dbReference type="InterPro" id="IPR005854">
    <property type="entry name" value="PurF"/>
</dbReference>
<evidence type="ECO:0000313" key="13">
    <source>
        <dbReference type="Proteomes" id="UP000253032"/>
    </source>
</evidence>
<sequence length="493" mass="54738">MCGIVGIYSENHVASSIYDSLLMLQHRGQDAAGMVVCDQSGKLNSRKSMGYVRDAFQQVHMNRLLGNYGIGHVRYPTAGGGGKEFAQPMYVNSPYGINIAHNGNLTNSKVLARELFHAEMRHLNTDSDSEVLLNIFAHELGKQRAILPSKKHFFQAVRKTHIRCQGAYAVVALITGFGLLAFRDPRGIRPLVIGERDGPTKKEYIVASENASFSALGFKTLRDVNPGEAVYIDIDGNMHSEQCAENAEATPCIFEYVYLSRPDSTLDEISVYKARMRMGQKLAKKILKLNPNHDIDVVIPIPDSSTTAALQLAAALKLPYRQGFVKNRYVGRTFIMPNQEERKKSVRRKLNILDLEFKGKNVLLVDDSIVRGTTSKRIIEMAKEAGANKVYFSSAAPAVKFQNLYGIDMAATNELIASGRTDEEVAKEIGADWLIYQDLNDLIASAQEGNPNIQNFEISIFDGKYPTSISSDYLEDLESSRGDDKKVAREKSN</sequence>
<keyword evidence="5 7" id="KW-0658">Purine biosynthesis</keyword>
<dbReference type="UniPathway" id="UPA00074">
    <property type="reaction ID" value="UER00124"/>
</dbReference>
<comment type="caution">
    <text evidence="12">The sequence shown here is derived from an EMBL/GenBank/DDBJ whole genome shotgun (WGS) entry which is preliminary data.</text>
</comment>
<dbReference type="Pfam" id="PF00156">
    <property type="entry name" value="Pribosyltran"/>
    <property type="match status" value="1"/>
</dbReference>
<feature type="binding site" evidence="7 10">
    <location>
        <position position="304"/>
    </location>
    <ligand>
        <name>Mg(2+)</name>
        <dbReference type="ChEBI" id="CHEBI:18420"/>
    </ligand>
</feature>
<dbReference type="Proteomes" id="UP000253032">
    <property type="component" value="Unassembled WGS sequence"/>
</dbReference>
<dbReference type="GO" id="GO:0004044">
    <property type="term" value="F:amidophosphoribosyltransferase activity"/>
    <property type="evidence" value="ECO:0007669"/>
    <property type="project" value="UniProtKB-UniRule"/>
</dbReference>
<dbReference type="InterPro" id="IPR029057">
    <property type="entry name" value="PRTase-like"/>
</dbReference>